<dbReference type="EMBL" id="JBHLWB010000001">
    <property type="protein sequence ID" value="MFC0308226.1"/>
    <property type="molecule type" value="Genomic_DNA"/>
</dbReference>
<evidence type="ECO:0000313" key="2">
    <source>
        <dbReference type="EMBL" id="MFC0308226.1"/>
    </source>
</evidence>
<accession>A0ABV6GXX3</accession>
<evidence type="ECO:0000313" key="3">
    <source>
        <dbReference type="Proteomes" id="UP001589767"/>
    </source>
</evidence>
<protein>
    <submittedName>
        <fullName evidence="2">Fic/DOC family N-terminal domain-containing protein</fullName>
    </submittedName>
</protein>
<feature type="domain" description="Fic/DOC N-terminal" evidence="1">
    <location>
        <begin position="1"/>
        <end position="30"/>
    </location>
</feature>
<organism evidence="2 3">
    <name type="scientific">Gallibacterium trehalosifermentans</name>
    <dbReference type="NCBI Taxonomy" id="516935"/>
    <lineage>
        <taxon>Bacteria</taxon>
        <taxon>Pseudomonadati</taxon>
        <taxon>Pseudomonadota</taxon>
        <taxon>Gammaproteobacteria</taxon>
        <taxon>Pasteurellales</taxon>
        <taxon>Pasteurellaceae</taxon>
        <taxon>Gallibacterium</taxon>
    </lineage>
</organism>
<name>A0ABV6GXX3_9PAST</name>
<proteinExistence type="predicted"/>
<evidence type="ECO:0000259" key="1">
    <source>
        <dbReference type="Pfam" id="PF13784"/>
    </source>
</evidence>
<gene>
    <name evidence="2" type="ORF">ACFFHK_00685</name>
</gene>
<dbReference type="RefSeq" id="WP_382368910.1">
    <property type="nucleotide sequence ID" value="NZ_JBHLWB010000001.1"/>
</dbReference>
<dbReference type="InterPro" id="IPR025758">
    <property type="entry name" value="Fic/DOC_N"/>
</dbReference>
<dbReference type="Pfam" id="PF13784">
    <property type="entry name" value="Fic_N"/>
    <property type="match status" value="1"/>
</dbReference>
<sequence>MPNQSMLINTIPIMEAKASSEIENIMTTTEVQ</sequence>
<comment type="caution">
    <text evidence="2">The sequence shown here is derived from an EMBL/GenBank/DDBJ whole genome shotgun (WGS) entry which is preliminary data.</text>
</comment>
<keyword evidence="3" id="KW-1185">Reference proteome</keyword>
<dbReference type="Proteomes" id="UP001589767">
    <property type="component" value="Unassembled WGS sequence"/>
</dbReference>
<reference evidence="2 3" key="1">
    <citation type="submission" date="2024-09" db="EMBL/GenBank/DDBJ databases">
        <authorList>
            <person name="Sun Q."/>
            <person name="Mori K."/>
        </authorList>
    </citation>
    <scope>NUCLEOTIDE SEQUENCE [LARGE SCALE GENOMIC DNA]</scope>
    <source>
        <strain evidence="2 3">CCM 7539</strain>
    </source>
</reference>